<keyword evidence="9" id="KW-0368">Histidine biosynthesis</keyword>
<evidence type="ECO:0000256" key="9">
    <source>
        <dbReference type="HAMAP-Rule" id="MF_01023"/>
    </source>
</evidence>
<feature type="modified residue" description="N6-(pyridoxal phosphate)lysine" evidence="9">
    <location>
        <position position="221"/>
    </location>
</feature>
<evidence type="ECO:0000256" key="1">
    <source>
        <dbReference type="ARBA" id="ARBA00001933"/>
    </source>
</evidence>
<proteinExistence type="inferred from homology"/>
<evidence type="ECO:0000256" key="7">
    <source>
        <dbReference type="ARBA" id="ARBA00022898"/>
    </source>
</evidence>
<evidence type="ECO:0000259" key="10">
    <source>
        <dbReference type="Pfam" id="PF00155"/>
    </source>
</evidence>
<dbReference type="AlphaFoldDB" id="A0A9X3Z8F5"/>
<comment type="pathway">
    <text evidence="2 9">Amino-acid biosynthesis; L-histidine biosynthesis; L-histidine from 5-phospho-alpha-D-ribose 1-diphosphate: step 7/9.</text>
</comment>
<gene>
    <name evidence="9 11" type="primary">hisC</name>
    <name evidence="11" type="ORF">NYP16_13835</name>
</gene>
<dbReference type="InterPro" id="IPR015424">
    <property type="entry name" value="PyrdxlP-dep_Trfase"/>
</dbReference>
<comment type="similarity">
    <text evidence="3 9">Belongs to the class-II pyridoxal-phosphate-dependent aminotransferase family. Histidinol-phosphate aminotransferase subfamily.</text>
</comment>
<dbReference type="RefSeq" id="WP_274944742.1">
    <property type="nucleotide sequence ID" value="NZ_JANWOI010000005.1"/>
</dbReference>
<dbReference type="InterPro" id="IPR004839">
    <property type="entry name" value="Aminotransferase_I/II_large"/>
</dbReference>
<keyword evidence="7 9" id="KW-0663">Pyridoxal phosphate</keyword>
<dbReference type="InterPro" id="IPR050106">
    <property type="entry name" value="HistidinolP_aminotransfase"/>
</dbReference>
<dbReference type="PANTHER" id="PTHR43643">
    <property type="entry name" value="HISTIDINOL-PHOSPHATE AMINOTRANSFERASE 2"/>
    <property type="match status" value="1"/>
</dbReference>
<dbReference type="NCBIfam" id="TIGR01141">
    <property type="entry name" value="hisC"/>
    <property type="match status" value="1"/>
</dbReference>
<protein>
    <recommendedName>
        <fullName evidence="9">Histidinol-phosphate aminotransferase</fullName>
        <ecNumber evidence="9">2.6.1.9</ecNumber>
    </recommendedName>
    <alternativeName>
        <fullName evidence="9">Imidazole acetol-phosphate transaminase</fullName>
    </alternativeName>
</protein>
<keyword evidence="12" id="KW-1185">Reference proteome</keyword>
<dbReference type="InterPro" id="IPR015422">
    <property type="entry name" value="PyrdxlP-dep_Trfase_small"/>
</dbReference>
<dbReference type="GO" id="GO:0000105">
    <property type="term" value="P:L-histidine biosynthetic process"/>
    <property type="evidence" value="ECO:0007669"/>
    <property type="project" value="UniProtKB-UniRule"/>
</dbReference>
<feature type="domain" description="Aminotransferase class I/classII large" evidence="10">
    <location>
        <begin position="29"/>
        <end position="358"/>
    </location>
</feature>
<evidence type="ECO:0000256" key="4">
    <source>
        <dbReference type="ARBA" id="ARBA00011738"/>
    </source>
</evidence>
<evidence type="ECO:0000256" key="6">
    <source>
        <dbReference type="ARBA" id="ARBA00022679"/>
    </source>
</evidence>
<reference evidence="11" key="1">
    <citation type="submission" date="2022-08" db="EMBL/GenBank/DDBJ databases">
        <authorList>
            <person name="Vandamme P."/>
            <person name="Hettiarachchi A."/>
            <person name="Peeters C."/>
            <person name="Cnockaert M."/>
            <person name="Carlier A."/>
        </authorList>
    </citation>
    <scope>NUCLEOTIDE SEQUENCE</scope>
    <source>
        <strain evidence="11">LMG 31809</strain>
    </source>
</reference>
<keyword evidence="5 9" id="KW-0032">Aminotransferase</keyword>
<comment type="subunit">
    <text evidence="4 9">Homodimer.</text>
</comment>
<dbReference type="PANTHER" id="PTHR43643:SF3">
    <property type="entry name" value="HISTIDINOL-PHOSPHATE AMINOTRANSFERASE"/>
    <property type="match status" value="1"/>
</dbReference>
<organism evidence="11 12">
    <name type="scientific">Govanella unica</name>
    <dbReference type="NCBI Taxonomy" id="2975056"/>
    <lineage>
        <taxon>Bacteria</taxon>
        <taxon>Pseudomonadati</taxon>
        <taxon>Pseudomonadota</taxon>
        <taxon>Alphaproteobacteria</taxon>
        <taxon>Emcibacterales</taxon>
        <taxon>Govanellaceae</taxon>
        <taxon>Govanella</taxon>
    </lineage>
</organism>
<name>A0A9X3Z8F5_9PROT</name>
<accession>A0A9X3Z8F5</accession>
<evidence type="ECO:0000313" key="11">
    <source>
        <dbReference type="EMBL" id="MDA5195031.1"/>
    </source>
</evidence>
<dbReference type="HAMAP" id="MF_01023">
    <property type="entry name" value="HisC_aminotrans_2"/>
    <property type="match status" value="1"/>
</dbReference>
<evidence type="ECO:0000256" key="8">
    <source>
        <dbReference type="ARBA" id="ARBA00047481"/>
    </source>
</evidence>
<dbReference type="Pfam" id="PF00155">
    <property type="entry name" value="Aminotran_1_2"/>
    <property type="match status" value="1"/>
</dbReference>
<reference evidence="11" key="2">
    <citation type="journal article" date="2023" name="Syst. Appl. Microbiol.">
        <title>Govania unica gen. nov., sp. nov., a rare biosphere bacterium that represents a novel family in the class Alphaproteobacteria.</title>
        <authorList>
            <person name="Vandamme P."/>
            <person name="Peeters C."/>
            <person name="Hettiarachchi A."/>
            <person name="Cnockaert M."/>
            <person name="Carlier A."/>
        </authorList>
    </citation>
    <scope>NUCLEOTIDE SEQUENCE</scope>
    <source>
        <strain evidence="11">LMG 31809</strain>
    </source>
</reference>
<sequence>MMRALKARPNIQTMAPYVQGQSEIGGIKNPIKLSSNEAPFGPSPKALAVIDQEKPYLHRYPDGDQSELRNALARKYAIEPSRILCGNGSEELILLLIRTFMEPGDELVMSEFGFVMYEVHGQAQGAKIVRAPERNFRTDIDAILRAVTEKTKIVAIANPNNPTGTCLSGSEIERLHRELPPSVLLMIDSAYAEYATDKAYEPGLDIVRNAENAVMLRTFSKIYGLAGLRIGWAYCPQAIADMVQRIRTPFNTNRLALRAAVAALDDDEFVAKSQAHNQAAVARMMTGLQEIGLNPIPTETNFILVQFSIDSPKTAERAAAHLLAAGIIPRPMGAPGLRHCLRISIGQDHENEAALKALAQFMTA</sequence>
<evidence type="ECO:0000313" key="12">
    <source>
        <dbReference type="Proteomes" id="UP001141619"/>
    </source>
</evidence>
<comment type="catalytic activity">
    <reaction evidence="8 9">
        <text>L-histidinol phosphate + 2-oxoglutarate = 3-(imidazol-4-yl)-2-oxopropyl phosphate + L-glutamate</text>
        <dbReference type="Rhea" id="RHEA:23744"/>
        <dbReference type="ChEBI" id="CHEBI:16810"/>
        <dbReference type="ChEBI" id="CHEBI:29985"/>
        <dbReference type="ChEBI" id="CHEBI:57766"/>
        <dbReference type="ChEBI" id="CHEBI:57980"/>
        <dbReference type="EC" id="2.6.1.9"/>
    </reaction>
</comment>
<dbReference type="Proteomes" id="UP001141619">
    <property type="component" value="Unassembled WGS sequence"/>
</dbReference>
<dbReference type="InterPro" id="IPR005861">
    <property type="entry name" value="HisP_aminotrans"/>
</dbReference>
<dbReference type="GO" id="GO:0030170">
    <property type="term" value="F:pyridoxal phosphate binding"/>
    <property type="evidence" value="ECO:0007669"/>
    <property type="project" value="InterPro"/>
</dbReference>
<dbReference type="EC" id="2.6.1.9" evidence="9"/>
<dbReference type="InterPro" id="IPR015421">
    <property type="entry name" value="PyrdxlP-dep_Trfase_major"/>
</dbReference>
<keyword evidence="9" id="KW-0028">Amino-acid biosynthesis</keyword>
<dbReference type="SUPFAM" id="SSF53383">
    <property type="entry name" value="PLP-dependent transferases"/>
    <property type="match status" value="1"/>
</dbReference>
<evidence type="ECO:0000256" key="5">
    <source>
        <dbReference type="ARBA" id="ARBA00022576"/>
    </source>
</evidence>
<dbReference type="GO" id="GO:0004400">
    <property type="term" value="F:histidinol-phosphate transaminase activity"/>
    <property type="evidence" value="ECO:0007669"/>
    <property type="project" value="UniProtKB-UniRule"/>
</dbReference>
<dbReference type="Gene3D" id="3.90.1150.10">
    <property type="entry name" value="Aspartate Aminotransferase, domain 1"/>
    <property type="match status" value="1"/>
</dbReference>
<keyword evidence="6 9" id="KW-0808">Transferase</keyword>
<comment type="caution">
    <text evidence="11">The sequence shown here is derived from an EMBL/GenBank/DDBJ whole genome shotgun (WGS) entry which is preliminary data.</text>
</comment>
<dbReference type="CDD" id="cd00609">
    <property type="entry name" value="AAT_like"/>
    <property type="match status" value="1"/>
</dbReference>
<dbReference type="Gene3D" id="3.40.640.10">
    <property type="entry name" value="Type I PLP-dependent aspartate aminotransferase-like (Major domain)"/>
    <property type="match status" value="1"/>
</dbReference>
<evidence type="ECO:0000256" key="2">
    <source>
        <dbReference type="ARBA" id="ARBA00005011"/>
    </source>
</evidence>
<dbReference type="EMBL" id="JANWOI010000005">
    <property type="protein sequence ID" value="MDA5195031.1"/>
    <property type="molecule type" value="Genomic_DNA"/>
</dbReference>
<comment type="cofactor">
    <cofactor evidence="1 9">
        <name>pyridoxal 5'-phosphate</name>
        <dbReference type="ChEBI" id="CHEBI:597326"/>
    </cofactor>
</comment>
<evidence type="ECO:0000256" key="3">
    <source>
        <dbReference type="ARBA" id="ARBA00007970"/>
    </source>
</evidence>